<sequence>MDVYGQALRASHKKHGCLVDPWPEELMYSTNRGFISGHLGCAFTGKRLSLILLTTSVFRSL</sequence>
<accession>A0AA39IZG4</accession>
<name>A0AA39IZG4_9AGAR</name>
<gene>
    <name evidence="1" type="ORF">EV421DRAFT_1910283</name>
</gene>
<protein>
    <submittedName>
        <fullName evidence="1">Uncharacterized protein</fullName>
    </submittedName>
</protein>
<dbReference type="Proteomes" id="UP001175226">
    <property type="component" value="Unassembled WGS sequence"/>
</dbReference>
<organism evidence="1 2">
    <name type="scientific">Armillaria borealis</name>
    <dbReference type="NCBI Taxonomy" id="47425"/>
    <lineage>
        <taxon>Eukaryota</taxon>
        <taxon>Fungi</taxon>
        <taxon>Dikarya</taxon>
        <taxon>Basidiomycota</taxon>
        <taxon>Agaricomycotina</taxon>
        <taxon>Agaricomycetes</taxon>
        <taxon>Agaricomycetidae</taxon>
        <taxon>Agaricales</taxon>
        <taxon>Marasmiineae</taxon>
        <taxon>Physalacriaceae</taxon>
        <taxon>Armillaria</taxon>
    </lineage>
</organism>
<keyword evidence="2" id="KW-1185">Reference proteome</keyword>
<reference evidence="1" key="1">
    <citation type="submission" date="2023-06" db="EMBL/GenBank/DDBJ databases">
        <authorList>
            <consortium name="Lawrence Berkeley National Laboratory"/>
            <person name="Ahrendt S."/>
            <person name="Sahu N."/>
            <person name="Indic B."/>
            <person name="Wong-Bajracharya J."/>
            <person name="Merenyi Z."/>
            <person name="Ke H.-M."/>
            <person name="Monk M."/>
            <person name="Kocsube S."/>
            <person name="Drula E."/>
            <person name="Lipzen A."/>
            <person name="Balint B."/>
            <person name="Henrissat B."/>
            <person name="Andreopoulos B."/>
            <person name="Martin F.M."/>
            <person name="Harder C.B."/>
            <person name="Rigling D."/>
            <person name="Ford K.L."/>
            <person name="Foster G.D."/>
            <person name="Pangilinan J."/>
            <person name="Papanicolaou A."/>
            <person name="Barry K."/>
            <person name="LaButti K."/>
            <person name="Viragh M."/>
            <person name="Koriabine M."/>
            <person name="Yan M."/>
            <person name="Riley R."/>
            <person name="Champramary S."/>
            <person name="Plett K.L."/>
            <person name="Tsai I.J."/>
            <person name="Slot J."/>
            <person name="Sipos G."/>
            <person name="Plett J."/>
            <person name="Nagy L.G."/>
            <person name="Grigoriev I.V."/>
        </authorList>
    </citation>
    <scope>NUCLEOTIDE SEQUENCE</scope>
    <source>
        <strain evidence="1">FPL87.14</strain>
    </source>
</reference>
<proteinExistence type="predicted"/>
<dbReference type="AlphaFoldDB" id="A0AA39IZG4"/>
<dbReference type="EMBL" id="JAUEPT010000083">
    <property type="protein sequence ID" value="KAK0433298.1"/>
    <property type="molecule type" value="Genomic_DNA"/>
</dbReference>
<evidence type="ECO:0000313" key="1">
    <source>
        <dbReference type="EMBL" id="KAK0433298.1"/>
    </source>
</evidence>
<evidence type="ECO:0000313" key="2">
    <source>
        <dbReference type="Proteomes" id="UP001175226"/>
    </source>
</evidence>
<comment type="caution">
    <text evidence="1">The sequence shown here is derived from an EMBL/GenBank/DDBJ whole genome shotgun (WGS) entry which is preliminary data.</text>
</comment>